<evidence type="ECO:0000313" key="7">
    <source>
        <dbReference type="EMBL" id="KAK3097742.1"/>
    </source>
</evidence>
<gene>
    <name evidence="7" type="ORF">FSP39_012707</name>
</gene>
<sequence>MNIAMFSQIAQITDHLYLSSAFPVKADRLRSYGITHVINITLDFANLVDPNIESVQIRVDDAPHANLYVYFDRLADKIHNVHMRRGRTLVHCIAGVSRSATICMVYLMKYQRMTLEQAYHHVKKRRPVIRPNVGFWRQLVDYERRILGRNSVQMVQSGIGLIPDVYKDEARNMVWISPSEPPARNRYVRSHYDFT</sequence>
<dbReference type="Pfam" id="PF00782">
    <property type="entry name" value="DSPc"/>
    <property type="match status" value="1"/>
</dbReference>
<dbReference type="PANTHER" id="PTHR45961">
    <property type="entry name" value="IP21249P"/>
    <property type="match status" value="1"/>
</dbReference>
<evidence type="ECO:0000259" key="6">
    <source>
        <dbReference type="PROSITE" id="PS50056"/>
    </source>
</evidence>
<evidence type="ECO:0000256" key="4">
    <source>
        <dbReference type="ARBA" id="ARBA00022912"/>
    </source>
</evidence>
<protein>
    <recommendedName>
        <fullName evidence="2">protein-serine/threonine phosphatase</fullName>
        <ecNumber evidence="2">3.1.3.16</ecNumber>
    </recommendedName>
</protein>
<dbReference type="PROSITE" id="PS50054">
    <property type="entry name" value="TYR_PHOSPHATASE_DUAL"/>
    <property type="match status" value="1"/>
</dbReference>
<proteinExistence type="inferred from homology"/>
<dbReference type="InterPro" id="IPR052103">
    <property type="entry name" value="Dual_spec_Phospatases"/>
</dbReference>
<dbReference type="PROSITE" id="PS00383">
    <property type="entry name" value="TYR_PHOSPHATASE_1"/>
    <property type="match status" value="1"/>
</dbReference>
<evidence type="ECO:0000256" key="1">
    <source>
        <dbReference type="ARBA" id="ARBA00008601"/>
    </source>
</evidence>
<dbReference type="EMBL" id="VSWD01000007">
    <property type="protein sequence ID" value="KAK3097742.1"/>
    <property type="molecule type" value="Genomic_DNA"/>
</dbReference>
<dbReference type="InterPro" id="IPR016130">
    <property type="entry name" value="Tyr_Pase_AS"/>
</dbReference>
<dbReference type="CDD" id="cd14514">
    <property type="entry name" value="DUSP14-like"/>
    <property type="match status" value="1"/>
</dbReference>
<dbReference type="Gene3D" id="3.90.190.10">
    <property type="entry name" value="Protein tyrosine phosphatase superfamily"/>
    <property type="match status" value="1"/>
</dbReference>
<dbReference type="InterPro" id="IPR020422">
    <property type="entry name" value="TYR_PHOSPHATASE_DUAL_dom"/>
</dbReference>
<dbReference type="PANTHER" id="PTHR45961:SF6">
    <property type="entry name" value="IP21249P"/>
    <property type="match status" value="1"/>
</dbReference>
<dbReference type="InterPro" id="IPR000387">
    <property type="entry name" value="Tyr_Pase_dom"/>
</dbReference>
<dbReference type="EC" id="3.1.3.16" evidence="2"/>
<dbReference type="Proteomes" id="UP001186944">
    <property type="component" value="Unassembled WGS sequence"/>
</dbReference>
<dbReference type="InterPro" id="IPR029021">
    <property type="entry name" value="Prot-tyrosine_phosphatase-like"/>
</dbReference>
<dbReference type="PROSITE" id="PS50056">
    <property type="entry name" value="TYR_PHOSPHATASE_2"/>
    <property type="match status" value="1"/>
</dbReference>
<comment type="caution">
    <text evidence="7">The sequence shown here is derived from an EMBL/GenBank/DDBJ whole genome shotgun (WGS) entry which is preliminary data.</text>
</comment>
<organism evidence="7 8">
    <name type="scientific">Pinctada imbricata</name>
    <name type="common">Atlantic pearl-oyster</name>
    <name type="synonym">Pinctada martensii</name>
    <dbReference type="NCBI Taxonomy" id="66713"/>
    <lineage>
        <taxon>Eukaryota</taxon>
        <taxon>Metazoa</taxon>
        <taxon>Spiralia</taxon>
        <taxon>Lophotrochozoa</taxon>
        <taxon>Mollusca</taxon>
        <taxon>Bivalvia</taxon>
        <taxon>Autobranchia</taxon>
        <taxon>Pteriomorphia</taxon>
        <taxon>Pterioida</taxon>
        <taxon>Pterioidea</taxon>
        <taxon>Pteriidae</taxon>
        <taxon>Pinctada</taxon>
    </lineage>
</organism>
<dbReference type="SMART" id="SM00195">
    <property type="entry name" value="DSPc"/>
    <property type="match status" value="1"/>
</dbReference>
<dbReference type="GO" id="GO:0004722">
    <property type="term" value="F:protein serine/threonine phosphatase activity"/>
    <property type="evidence" value="ECO:0007669"/>
    <property type="project" value="UniProtKB-EC"/>
</dbReference>
<accession>A0AA88Y4C6</accession>
<evidence type="ECO:0000256" key="3">
    <source>
        <dbReference type="ARBA" id="ARBA00022801"/>
    </source>
</evidence>
<dbReference type="GO" id="GO:0017017">
    <property type="term" value="F:MAP kinase tyrosine/serine/threonine phosphatase activity"/>
    <property type="evidence" value="ECO:0007669"/>
    <property type="project" value="InterPro"/>
</dbReference>
<evidence type="ECO:0000256" key="2">
    <source>
        <dbReference type="ARBA" id="ARBA00013081"/>
    </source>
</evidence>
<dbReference type="SUPFAM" id="SSF52799">
    <property type="entry name" value="(Phosphotyrosine protein) phosphatases II"/>
    <property type="match status" value="1"/>
</dbReference>
<comment type="similarity">
    <text evidence="1">Belongs to the protein-tyrosine phosphatase family. Non-receptor class dual specificity subfamily.</text>
</comment>
<dbReference type="InterPro" id="IPR020420">
    <property type="entry name" value="Atypical_DUSP_subfamB"/>
</dbReference>
<reference evidence="7" key="1">
    <citation type="submission" date="2019-08" db="EMBL/GenBank/DDBJ databases">
        <title>The improved chromosome-level genome for the pearl oyster Pinctada fucata martensii using PacBio sequencing and Hi-C.</title>
        <authorList>
            <person name="Zheng Z."/>
        </authorList>
    </citation>
    <scope>NUCLEOTIDE SEQUENCE</scope>
    <source>
        <strain evidence="7">ZZ-2019</strain>
        <tissue evidence="7">Adductor muscle</tissue>
    </source>
</reference>
<keyword evidence="8" id="KW-1185">Reference proteome</keyword>
<feature type="domain" description="Tyrosine specific protein phosphatases" evidence="6">
    <location>
        <begin position="72"/>
        <end position="127"/>
    </location>
</feature>
<evidence type="ECO:0000259" key="5">
    <source>
        <dbReference type="PROSITE" id="PS50054"/>
    </source>
</evidence>
<dbReference type="GO" id="GO:0005737">
    <property type="term" value="C:cytoplasm"/>
    <property type="evidence" value="ECO:0007669"/>
    <property type="project" value="TreeGrafter"/>
</dbReference>
<keyword evidence="3" id="KW-0378">Hydrolase</keyword>
<name>A0AA88Y4C6_PINIB</name>
<dbReference type="AlphaFoldDB" id="A0AA88Y4C6"/>
<dbReference type="InterPro" id="IPR000340">
    <property type="entry name" value="Dual-sp_phosphatase_cat-dom"/>
</dbReference>
<dbReference type="PRINTS" id="PR01910">
    <property type="entry name" value="ADSPHPHTASEB"/>
</dbReference>
<feature type="domain" description="Tyrosine-protein phosphatase" evidence="5">
    <location>
        <begin position="8"/>
        <end position="148"/>
    </location>
</feature>
<evidence type="ECO:0000313" key="8">
    <source>
        <dbReference type="Proteomes" id="UP001186944"/>
    </source>
</evidence>
<keyword evidence="4" id="KW-0904">Protein phosphatase</keyword>